<keyword evidence="1" id="KW-0732">Signal</keyword>
<evidence type="ECO:0000313" key="3">
    <source>
        <dbReference type="EMBL" id="HAN28097.1"/>
    </source>
</evidence>
<proteinExistence type="predicted"/>
<dbReference type="STRING" id="1121937.GCA_000423125_00824"/>
<organism evidence="3 4">
    <name type="scientific">Haliea salexigens</name>
    <dbReference type="NCBI Taxonomy" id="287487"/>
    <lineage>
        <taxon>Bacteria</taxon>
        <taxon>Pseudomonadati</taxon>
        <taxon>Pseudomonadota</taxon>
        <taxon>Gammaproteobacteria</taxon>
        <taxon>Cellvibrionales</taxon>
        <taxon>Halieaceae</taxon>
        <taxon>Haliea</taxon>
    </lineage>
</organism>
<feature type="chain" id="PRO_5017753104" evidence="1">
    <location>
        <begin position="29"/>
        <end position="211"/>
    </location>
</feature>
<evidence type="ECO:0000256" key="1">
    <source>
        <dbReference type="SAM" id="SignalP"/>
    </source>
</evidence>
<dbReference type="InterPro" id="IPR025411">
    <property type="entry name" value="DUF4136"/>
</dbReference>
<sequence>MATSSLRSRIHTSLVSMAIVLLAACASAPPTPSVDYNAAYDFDAVKTVALYRAAESAPGEDPLEMSDMTRDRIESGLKSALTARGFTLVNSVEEADLLLSWHLVTEDKMDVRSYEVPSATTMGMYGPGFYRYNTYSMYSCWSCMSSRTEVSVHEYTQGTFVVDMIDPEQQRSVWRSVTTSRLKGELGREQSKYDEAANLVLGSFPPGNSAP</sequence>
<protein>
    <submittedName>
        <fullName evidence="3">DUF4136 domain-containing protein</fullName>
    </submittedName>
</protein>
<dbReference type="Gene3D" id="3.30.160.670">
    <property type="match status" value="1"/>
</dbReference>
<dbReference type="PROSITE" id="PS51257">
    <property type="entry name" value="PROKAR_LIPOPROTEIN"/>
    <property type="match status" value="1"/>
</dbReference>
<dbReference type="AlphaFoldDB" id="A0A3C1KN40"/>
<evidence type="ECO:0000313" key="4">
    <source>
        <dbReference type="Proteomes" id="UP000259273"/>
    </source>
</evidence>
<reference evidence="3 4" key="1">
    <citation type="journal article" date="2018" name="Nat. Biotechnol.">
        <title>A standardized bacterial taxonomy based on genome phylogeny substantially revises the tree of life.</title>
        <authorList>
            <person name="Parks D.H."/>
            <person name="Chuvochina M."/>
            <person name="Waite D.W."/>
            <person name="Rinke C."/>
            <person name="Skarshewski A."/>
            <person name="Chaumeil P.A."/>
            <person name="Hugenholtz P."/>
        </authorList>
    </citation>
    <scope>NUCLEOTIDE SEQUENCE [LARGE SCALE GENOMIC DNA]</scope>
    <source>
        <strain evidence="3">UBA9158</strain>
    </source>
</reference>
<feature type="signal peptide" evidence="1">
    <location>
        <begin position="1"/>
        <end position="28"/>
    </location>
</feature>
<gene>
    <name evidence="3" type="ORF">DCP75_10345</name>
</gene>
<dbReference type="Pfam" id="PF13590">
    <property type="entry name" value="DUF4136"/>
    <property type="match status" value="1"/>
</dbReference>
<dbReference type="EMBL" id="DMND01000138">
    <property type="protein sequence ID" value="HAN28097.1"/>
    <property type="molecule type" value="Genomic_DNA"/>
</dbReference>
<comment type="caution">
    <text evidence="3">The sequence shown here is derived from an EMBL/GenBank/DDBJ whole genome shotgun (WGS) entry which is preliminary data.</text>
</comment>
<name>A0A3C1KN40_9GAMM</name>
<evidence type="ECO:0000259" key="2">
    <source>
        <dbReference type="Pfam" id="PF13590"/>
    </source>
</evidence>
<accession>A0A3C1KN40</accession>
<feature type="domain" description="DUF4136" evidence="2">
    <location>
        <begin position="33"/>
        <end position="206"/>
    </location>
</feature>
<dbReference type="Proteomes" id="UP000259273">
    <property type="component" value="Unassembled WGS sequence"/>
</dbReference>